<protein>
    <submittedName>
        <fullName evidence="5">Patatin</fullName>
    </submittedName>
</protein>
<sequence>MAFNILAIDGGGIRGLIPAIVLAELERRAGAPVATLFGLLAGTSTGGILAAGLTVPDAAGRPRYRAEELVELYSRHGPRIFRRSLARRLSSAWGLVEEKYDDAVLEEVLQRYLGDVRVSRAISPLLLTAYELETRTPYFVKSWRAAAEPDRDILLREAARATAAAPSYFEPALVRPPGGAPPLSLVDGGVFATNPAMCAYAEAARMAPGEPVRLVSLGTGRLIRPIRHRDAAGWGSAQWMRPVIDVVFDGVAETVDHQLAQLLDERHYDRFQPTLTRASDDLDDASAGNLALLAEQAHELVAARSPDLDRLLERLVG</sequence>
<gene>
    <name evidence="5" type="ORF">AVDCRST_MAG38-297</name>
</gene>
<feature type="domain" description="PNPLA" evidence="4">
    <location>
        <begin position="6"/>
        <end position="200"/>
    </location>
</feature>
<evidence type="ECO:0000256" key="1">
    <source>
        <dbReference type="ARBA" id="ARBA00010240"/>
    </source>
</evidence>
<dbReference type="PROSITE" id="PS51635">
    <property type="entry name" value="PNPLA"/>
    <property type="match status" value="1"/>
</dbReference>
<dbReference type="Gene3D" id="3.40.1090.10">
    <property type="entry name" value="Cytosolic phospholipase A2 catalytic domain"/>
    <property type="match status" value="1"/>
</dbReference>
<name>A0A6J4R315_9ACTN</name>
<dbReference type="GO" id="GO:0016042">
    <property type="term" value="P:lipid catabolic process"/>
    <property type="evidence" value="ECO:0007669"/>
    <property type="project" value="UniProtKB-UniRule"/>
</dbReference>
<dbReference type="GO" id="GO:0004620">
    <property type="term" value="F:phospholipase activity"/>
    <property type="evidence" value="ECO:0007669"/>
    <property type="project" value="TreeGrafter"/>
</dbReference>
<evidence type="ECO:0000256" key="3">
    <source>
        <dbReference type="PROSITE-ProRule" id="PRU01161"/>
    </source>
</evidence>
<feature type="short sequence motif" description="GXSXG" evidence="3">
    <location>
        <begin position="42"/>
        <end position="46"/>
    </location>
</feature>
<keyword evidence="2 3" id="KW-0443">Lipid metabolism</keyword>
<evidence type="ECO:0000256" key="2">
    <source>
        <dbReference type="ARBA" id="ARBA00023098"/>
    </source>
</evidence>
<dbReference type="InterPro" id="IPR016035">
    <property type="entry name" value="Acyl_Trfase/lysoPLipase"/>
</dbReference>
<feature type="active site" description="Proton acceptor" evidence="3">
    <location>
        <position position="187"/>
    </location>
</feature>
<keyword evidence="3" id="KW-0378">Hydrolase</keyword>
<evidence type="ECO:0000259" key="4">
    <source>
        <dbReference type="PROSITE" id="PS51635"/>
    </source>
</evidence>
<feature type="short sequence motif" description="DGA/G" evidence="3">
    <location>
        <begin position="187"/>
        <end position="189"/>
    </location>
</feature>
<proteinExistence type="inferred from homology"/>
<dbReference type="EMBL" id="CADCVJ010000016">
    <property type="protein sequence ID" value="CAA9462675.1"/>
    <property type="molecule type" value="Genomic_DNA"/>
</dbReference>
<dbReference type="InterPro" id="IPR002641">
    <property type="entry name" value="PNPLA_dom"/>
</dbReference>
<reference evidence="5" key="1">
    <citation type="submission" date="2020-02" db="EMBL/GenBank/DDBJ databases">
        <authorList>
            <person name="Meier V. D."/>
        </authorList>
    </citation>
    <scope>NUCLEOTIDE SEQUENCE</scope>
    <source>
        <strain evidence="5">AVDCRST_MAG38</strain>
    </source>
</reference>
<evidence type="ECO:0000313" key="5">
    <source>
        <dbReference type="EMBL" id="CAA9462675.1"/>
    </source>
</evidence>
<dbReference type="Pfam" id="PF01734">
    <property type="entry name" value="Patatin"/>
    <property type="match status" value="1"/>
</dbReference>
<feature type="short sequence motif" description="GXGXXG" evidence="3">
    <location>
        <begin position="10"/>
        <end position="15"/>
    </location>
</feature>
<dbReference type="PANTHER" id="PTHR32176:SF92">
    <property type="entry name" value="XYLOSE ISOMERASE"/>
    <property type="match status" value="1"/>
</dbReference>
<keyword evidence="3" id="KW-0442">Lipid degradation</keyword>
<comment type="similarity">
    <text evidence="1">Belongs to the patatin family.</text>
</comment>
<dbReference type="PANTHER" id="PTHR32176">
    <property type="entry name" value="XYLOSE ISOMERASE"/>
    <property type="match status" value="1"/>
</dbReference>
<feature type="active site" description="Nucleophile" evidence="3">
    <location>
        <position position="44"/>
    </location>
</feature>
<accession>A0A6J4R315</accession>
<organism evidence="5">
    <name type="scientific">uncultured Solirubrobacteraceae bacterium</name>
    <dbReference type="NCBI Taxonomy" id="1162706"/>
    <lineage>
        <taxon>Bacteria</taxon>
        <taxon>Bacillati</taxon>
        <taxon>Actinomycetota</taxon>
        <taxon>Thermoleophilia</taxon>
        <taxon>Solirubrobacterales</taxon>
        <taxon>Solirubrobacteraceae</taxon>
        <taxon>environmental samples</taxon>
    </lineage>
</organism>
<dbReference type="SUPFAM" id="SSF52151">
    <property type="entry name" value="FabD/lysophospholipase-like"/>
    <property type="match status" value="1"/>
</dbReference>
<dbReference type="GO" id="GO:0047372">
    <property type="term" value="F:monoacylglycerol lipase activity"/>
    <property type="evidence" value="ECO:0007669"/>
    <property type="project" value="TreeGrafter"/>
</dbReference>
<dbReference type="AlphaFoldDB" id="A0A6J4R315"/>